<dbReference type="KEGG" id="rsi:Runsl_3179"/>
<proteinExistence type="predicted"/>
<evidence type="ECO:0000259" key="1">
    <source>
        <dbReference type="Pfam" id="PF08279"/>
    </source>
</evidence>
<protein>
    <recommendedName>
        <fullName evidence="1">Helix-turn-helix type 11 domain-containing protein</fullName>
    </recommendedName>
</protein>
<dbReference type="AlphaFoldDB" id="A0A7U4E6S3"/>
<dbReference type="CDD" id="cd00093">
    <property type="entry name" value="HTH_XRE"/>
    <property type="match status" value="1"/>
</dbReference>
<dbReference type="Pfam" id="PF08279">
    <property type="entry name" value="HTH_11"/>
    <property type="match status" value="1"/>
</dbReference>
<sequence>MPLTEQIQRYRKLHHLISKGTTESPKQLAVKLGVTERQVYNYLKELRDMNIPIEYDPVWQTYYYTQPLHFEFTYGITPLSNTDLTHIDGGYIAASHAEKIISPLKFYFIDSDLCLQRHESTVGQHRPQ</sequence>
<dbReference type="InterPro" id="IPR013196">
    <property type="entry name" value="HTH_11"/>
</dbReference>
<name>A0A7U4E6S3_RUNSL</name>
<gene>
    <name evidence="2" type="ordered locus">Runsl_3179</name>
</gene>
<reference evidence="3" key="1">
    <citation type="submission" date="2011-06" db="EMBL/GenBank/DDBJ databases">
        <title>The complete genome of chromosome of Runella slithyformis DSM 19594.</title>
        <authorList>
            <consortium name="US DOE Joint Genome Institute (JGI-PGF)"/>
            <person name="Lucas S."/>
            <person name="Han J."/>
            <person name="Lapidus A."/>
            <person name="Bruce D."/>
            <person name="Goodwin L."/>
            <person name="Pitluck S."/>
            <person name="Peters L."/>
            <person name="Kyrpides N."/>
            <person name="Mavromatis K."/>
            <person name="Ivanova N."/>
            <person name="Ovchinnikova G."/>
            <person name="Zhang X."/>
            <person name="Misra M."/>
            <person name="Detter J.C."/>
            <person name="Tapia R."/>
            <person name="Han C."/>
            <person name="Land M."/>
            <person name="Hauser L."/>
            <person name="Markowitz V."/>
            <person name="Cheng J.-F."/>
            <person name="Hugenholtz P."/>
            <person name="Woyke T."/>
            <person name="Wu D."/>
            <person name="Tindall B."/>
            <person name="Faehrich R."/>
            <person name="Brambilla E."/>
            <person name="Klenk H.-P."/>
            <person name="Eisen J.A."/>
        </authorList>
    </citation>
    <scope>NUCLEOTIDE SEQUENCE [LARGE SCALE GENOMIC DNA]</scope>
    <source>
        <strain evidence="3">ATCC 29530 / DSM 19594 / LMG 11500 / NCIMB 11436 / LSU 4</strain>
    </source>
</reference>
<dbReference type="Proteomes" id="UP000000493">
    <property type="component" value="Chromosome"/>
</dbReference>
<dbReference type="RefSeq" id="WP_013928865.1">
    <property type="nucleotide sequence ID" value="NC_015703.1"/>
</dbReference>
<dbReference type="InterPro" id="IPR036390">
    <property type="entry name" value="WH_DNA-bd_sf"/>
</dbReference>
<dbReference type="Gene3D" id="1.10.10.10">
    <property type="entry name" value="Winged helix-like DNA-binding domain superfamily/Winged helix DNA-binding domain"/>
    <property type="match status" value="1"/>
</dbReference>
<reference evidence="2 3" key="2">
    <citation type="journal article" date="2012" name="Stand. Genomic Sci.">
        <title>Complete genome sequence of the aquatic bacterium Runella slithyformis type strain (LSU 4(T)).</title>
        <authorList>
            <person name="Copeland A."/>
            <person name="Zhang X."/>
            <person name="Misra M."/>
            <person name="Lapidus A."/>
            <person name="Nolan M."/>
            <person name="Lucas S."/>
            <person name="Deshpande S."/>
            <person name="Cheng J.F."/>
            <person name="Tapia R."/>
            <person name="Goodwin L.A."/>
            <person name="Pitluck S."/>
            <person name="Liolios K."/>
            <person name="Pagani I."/>
            <person name="Ivanova N."/>
            <person name="Mikhailova N."/>
            <person name="Pati A."/>
            <person name="Chen A."/>
            <person name="Palaniappan K."/>
            <person name="Land M."/>
            <person name="Hauser L."/>
            <person name="Pan C."/>
            <person name="Jeffries C.D."/>
            <person name="Detter J.C."/>
            <person name="Brambilla E.M."/>
            <person name="Rohde M."/>
            <person name="Djao O.D."/>
            <person name="Goker M."/>
            <person name="Sikorski J."/>
            <person name="Tindall B.J."/>
            <person name="Woyke T."/>
            <person name="Bristow J."/>
            <person name="Eisen J.A."/>
            <person name="Markowitz V."/>
            <person name="Hugenholtz P."/>
            <person name="Kyrpides N.C."/>
            <person name="Klenk H.P."/>
            <person name="Mavromatis K."/>
        </authorList>
    </citation>
    <scope>NUCLEOTIDE SEQUENCE [LARGE SCALE GENOMIC DNA]</scope>
    <source>
        <strain evidence="3">ATCC 29530 / DSM 19594 / LMG 11500 / NCIMB 11436 / LSU 4</strain>
    </source>
</reference>
<accession>A0A7U4E6S3</accession>
<organism evidence="2 3">
    <name type="scientific">Runella slithyformis (strain ATCC 29530 / DSM 19594 / LMG 11500 / NCIMB 11436 / LSU 4)</name>
    <dbReference type="NCBI Taxonomy" id="761193"/>
    <lineage>
        <taxon>Bacteria</taxon>
        <taxon>Pseudomonadati</taxon>
        <taxon>Bacteroidota</taxon>
        <taxon>Cytophagia</taxon>
        <taxon>Cytophagales</taxon>
        <taxon>Spirosomataceae</taxon>
        <taxon>Runella</taxon>
    </lineage>
</organism>
<keyword evidence="3" id="KW-1185">Reference proteome</keyword>
<feature type="domain" description="Helix-turn-helix type 11" evidence="1">
    <location>
        <begin position="13"/>
        <end position="54"/>
    </location>
</feature>
<evidence type="ECO:0000313" key="3">
    <source>
        <dbReference type="Proteomes" id="UP000000493"/>
    </source>
</evidence>
<dbReference type="SUPFAM" id="SSF46785">
    <property type="entry name" value="Winged helix' DNA-binding domain"/>
    <property type="match status" value="1"/>
</dbReference>
<dbReference type="InterPro" id="IPR001387">
    <property type="entry name" value="Cro/C1-type_HTH"/>
</dbReference>
<dbReference type="InterPro" id="IPR036388">
    <property type="entry name" value="WH-like_DNA-bd_sf"/>
</dbReference>
<dbReference type="EMBL" id="CP002859">
    <property type="protein sequence ID" value="AEI49558.1"/>
    <property type="molecule type" value="Genomic_DNA"/>
</dbReference>
<evidence type="ECO:0000313" key="2">
    <source>
        <dbReference type="EMBL" id="AEI49558.1"/>
    </source>
</evidence>